<keyword evidence="1" id="KW-0472">Membrane</keyword>
<evidence type="ECO:0000313" key="3">
    <source>
        <dbReference type="Proteomes" id="UP001195903"/>
    </source>
</evidence>
<comment type="caution">
    <text evidence="2">The sequence shown here is derived from an EMBL/GenBank/DDBJ whole genome shotgun (WGS) entry which is preliminary data.</text>
</comment>
<reference evidence="2 3" key="1">
    <citation type="submission" date="2021-05" db="EMBL/GenBank/DDBJ databases">
        <title>Shewanella sp. JM162201.</title>
        <authorList>
            <person name="Xu S."/>
            <person name="Li A."/>
        </authorList>
    </citation>
    <scope>NUCLEOTIDE SEQUENCE [LARGE SCALE GENOMIC DNA]</scope>
    <source>
        <strain evidence="2 3">JM162201</strain>
    </source>
</reference>
<gene>
    <name evidence="2" type="ORF">KJI95_02295</name>
</gene>
<organism evidence="2 3">
    <name type="scientific">Shewanella jiangmenensis</name>
    <dbReference type="NCBI Taxonomy" id="2837387"/>
    <lineage>
        <taxon>Bacteria</taxon>
        <taxon>Pseudomonadati</taxon>
        <taxon>Pseudomonadota</taxon>
        <taxon>Gammaproteobacteria</taxon>
        <taxon>Alteromonadales</taxon>
        <taxon>Shewanellaceae</taxon>
        <taxon>Shewanella</taxon>
    </lineage>
</organism>
<dbReference type="Proteomes" id="UP001195903">
    <property type="component" value="Unassembled WGS sequence"/>
</dbReference>
<keyword evidence="3" id="KW-1185">Reference proteome</keyword>
<name>A0ABS5V0F5_9GAMM</name>
<dbReference type="EMBL" id="JAHEPS010000001">
    <property type="protein sequence ID" value="MBT1443360.1"/>
    <property type="molecule type" value="Genomic_DNA"/>
</dbReference>
<evidence type="ECO:0000256" key="1">
    <source>
        <dbReference type="SAM" id="Phobius"/>
    </source>
</evidence>
<accession>A0ABS5V0F5</accession>
<feature type="transmembrane region" description="Helical" evidence="1">
    <location>
        <begin position="33"/>
        <end position="53"/>
    </location>
</feature>
<proteinExistence type="predicted"/>
<keyword evidence="1" id="KW-0812">Transmembrane</keyword>
<evidence type="ECO:0000313" key="2">
    <source>
        <dbReference type="EMBL" id="MBT1443360.1"/>
    </source>
</evidence>
<keyword evidence="1" id="KW-1133">Transmembrane helix</keyword>
<protein>
    <submittedName>
        <fullName evidence="2">Uncharacterized protein</fullName>
    </submittedName>
</protein>
<sequence>MTRLFLLPIILCLLWMAFLRFNRVPLAKGKTGFIYIIAISGTLTLLLTLLMWLTRH</sequence>
<dbReference type="RefSeq" id="WP_214505548.1">
    <property type="nucleotide sequence ID" value="NZ_JAHEPS010000001.1"/>
</dbReference>